<dbReference type="InterPro" id="IPR036318">
    <property type="entry name" value="FAD-bd_PCMH-like_sf"/>
</dbReference>
<comment type="caution">
    <text evidence="8">The sequence shown here is derived from an EMBL/GenBank/DDBJ whole genome shotgun (WGS) entry which is preliminary data.</text>
</comment>
<dbReference type="PROSITE" id="PS51387">
    <property type="entry name" value="FAD_PCMH"/>
    <property type="match status" value="1"/>
</dbReference>
<evidence type="ECO:0000256" key="1">
    <source>
        <dbReference type="ARBA" id="ARBA00001974"/>
    </source>
</evidence>
<comment type="cofactor">
    <cofactor evidence="1">
        <name>FAD</name>
        <dbReference type="ChEBI" id="CHEBI:57692"/>
    </cofactor>
</comment>
<comment type="similarity">
    <text evidence="2">Belongs to the oxygen-dependent FAD-linked oxidoreductase family.</text>
</comment>
<dbReference type="AlphaFoldDB" id="A0A9N9Q441"/>
<organism evidence="8 9">
    <name type="scientific">Hymenoscyphus albidus</name>
    <dbReference type="NCBI Taxonomy" id="595503"/>
    <lineage>
        <taxon>Eukaryota</taxon>
        <taxon>Fungi</taxon>
        <taxon>Dikarya</taxon>
        <taxon>Ascomycota</taxon>
        <taxon>Pezizomycotina</taxon>
        <taxon>Leotiomycetes</taxon>
        <taxon>Helotiales</taxon>
        <taxon>Helotiaceae</taxon>
        <taxon>Hymenoscyphus</taxon>
    </lineage>
</organism>
<reference evidence="8" key="1">
    <citation type="submission" date="2021-07" db="EMBL/GenBank/DDBJ databases">
        <authorList>
            <person name="Durling M."/>
        </authorList>
    </citation>
    <scope>NUCLEOTIDE SEQUENCE</scope>
</reference>
<feature type="domain" description="FAD-binding PCMH-type" evidence="7">
    <location>
        <begin position="52"/>
        <end position="225"/>
    </location>
</feature>
<feature type="signal peptide" evidence="6">
    <location>
        <begin position="1"/>
        <end position="16"/>
    </location>
</feature>
<dbReference type="InterPro" id="IPR012951">
    <property type="entry name" value="BBE"/>
</dbReference>
<evidence type="ECO:0000313" key="9">
    <source>
        <dbReference type="Proteomes" id="UP000701801"/>
    </source>
</evidence>
<dbReference type="PANTHER" id="PTHR42973">
    <property type="entry name" value="BINDING OXIDOREDUCTASE, PUTATIVE (AFU_ORTHOLOGUE AFUA_1G17690)-RELATED"/>
    <property type="match status" value="1"/>
</dbReference>
<keyword evidence="9" id="KW-1185">Reference proteome</keyword>
<evidence type="ECO:0000256" key="4">
    <source>
        <dbReference type="ARBA" id="ARBA00022827"/>
    </source>
</evidence>
<dbReference type="Pfam" id="PF01565">
    <property type="entry name" value="FAD_binding_4"/>
    <property type="match status" value="1"/>
</dbReference>
<dbReference type="SUPFAM" id="SSF56176">
    <property type="entry name" value="FAD-binding/transporter-associated domain-like"/>
    <property type="match status" value="1"/>
</dbReference>
<accession>A0A9N9Q441</accession>
<dbReference type="Gene3D" id="3.40.462.20">
    <property type="match status" value="1"/>
</dbReference>
<gene>
    <name evidence="8" type="ORF">HYALB_00010914</name>
</gene>
<keyword evidence="3" id="KW-0285">Flavoprotein</keyword>
<evidence type="ECO:0000313" key="8">
    <source>
        <dbReference type="EMBL" id="CAG8974042.1"/>
    </source>
</evidence>
<dbReference type="InterPro" id="IPR016169">
    <property type="entry name" value="FAD-bd_PCMH_sub2"/>
</dbReference>
<dbReference type="InterPro" id="IPR006094">
    <property type="entry name" value="Oxid_FAD_bind_N"/>
</dbReference>
<evidence type="ECO:0000256" key="3">
    <source>
        <dbReference type="ARBA" id="ARBA00022630"/>
    </source>
</evidence>
<proteinExistence type="inferred from homology"/>
<dbReference type="EMBL" id="CAJVRM010000088">
    <property type="protein sequence ID" value="CAG8974042.1"/>
    <property type="molecule type" value="Genomic_DNA"/>
</dbReference>
<name>A0A9N9Q441_9HELO</name>
<dbReference type="OrthoDB" id="407275at2759"/>
<dbReference type="InterPro" id="IPR050416">
    <property type="entry name" value="FAD-linked_Oxidoreductase"/>
</dbReference>
<dbReference type="GO" id="GO:0016491">
    <property type="term" value="F:oxidoreductase activity"/>
    <property type="evidence" value="ECO:0007669"/>
    <property type="project" value="UniProtKB-KW"/>
</dbReference>
<dbReference type="Proteomes" id="UP000701801">
    <property type="component" value="Unassembled WGS sequence"/>
</dbReference>
<evidence type="ECO:0000256" key="5">
    <source>
        <dbReference type="ARBA" id="ARBA00023002"/>
    </source>
</evidence>
<keyword evidence="4" id="KW-0274">FAD</keyword>
<evidence type="ECO:0000256" key="6">
    <source>
        <dbReference type="SAM" id="SignalP"/>
    </source>
</evidence>
<dbReference type="InterPro" id="IPR016166">
    <property type="entry name" value="FAD-bd_PCMH"/>
</dbReference>
<sequence>MFLTILLLLFPAAINAAPMAAVDTCLSAANVPQILTTNSQWSQTIKPFNLRLPYTPVAVVQPTTISQIQAAVSCAAANKILVSPKSGGHSYASHGLGGENGHLVVDMKLFNNVTVDSATGIASVGVGARLGNVAQSLYSQGQRAFSHGTCPGVGVGGHVVGGGYGYSSRTRGLASDALVEATVVLANSSIVTASATQNPDLFWAIRGAGASFGIITTMKFQTFAAPSNNIVFNYGLNFNQQQMRNAFAALQDYANGTAPPEMNLRIMINPYSVSLMGVYYGTQAAFQSAIQPFLTKIGVSGGQVSQKGWIDTLTTYAYGSLSTPLNYDVHETFFSKSLMTERLTDAAMDAFWAYWYNTARSISRDWYLILDLHGGVNSTITKLGVDYSSYAHRNALIKYEFYDRVNSGDYPSNGFDFLNGWVNSIANNMKTTTFGSYINYADPTLSTAQAQTQYWLGHYQRLADIKKAVDPGNLFSNPQSVGRV</sequence>
<dbReference type="PANTHER" id="PTHR42973:SF39">
    <property type="entry name" value="FAD-BINDING PCMH-TYPE DOMAIN-CONTAINING PROTEIN"/>
    <property type="match status" value="1"/>
</dbReference>
<evidence type="ECO:0000259" key="7">
    <source>
        <dbReference type="PROSITE" id="PS51387"/>
    </source>
</evidence>
<feature type="chain" id="PRO_5040182539" description="FAD-binding PCMH-type domain-containing protein" evidence="6">
    <location>
        <begin position="17"/>
        <end position="484"/>
    </location>
</feature>
<keyword evidence="5" id="KW-0560">Oxidoreductase</keyword>
<evidence type="ECO:0000256" key="2">
    <source>
        <dbReference type="ARBA" id="ARBA00005466"/>
    </source>
</evidence>
<dbReference type="GO" id="GO:0071949">
    <property type="term" value="F:FAD binding"/>
    <property type="evidence" value="ECO:0007669"/>
    <property type="project" value="InterPro"/>
</dbReference>
<dbReference type="Pfam" id="PF08031">
    <property type="entry name" value="BBE"/>
    <property type="match status" value="1"/>
</dbReference>
<protein>
    <recommendedName>
        <fullName evidence="7">FAD-binding PCMH-type domain-containing protein</fullName>
    </recommendedName>
</protein>
<keyword evidence="6" id="KW-0732">Signal</keyword>
<dbReference type="Gene3D" id="3.30.465.10">
    <property type="match status" value="1"/>
</dbReference>